<dbReference type="EMBL" id="BAABDD010000002">
    <property type="protein sequence ID" value="GAA3729405.1"/>
    <property type="molecule type" value="Genomic_DNA"/>
</dbReference>
<dbReference type="Proteomes" id="UP001500908">
    <property type="component" value="Unassembled WGS sequence"/>
</dbReference>
<dbReference type="RefSeq" id="WP_344967269.1">
    <property type="nucleotide sequence ID" value="NZ_BAABDD010000002.1"/>
</dbReference>
<organism evidence="3 4">
    <name type="scientific">Salinactinospora qingdaonensis</name>
    <dbReference type="NCBI Taxonomy" id="702744"/>
    <lineage>
        <taxon>Bacteria</taxon>
        <taxon>Bacillati</taxon>
        <taxon>Actinomycetota</taxon>
        <taxon>Actinomycetes</taxon>
        <taxon>Streptosporangiales</taxon>
        <taxon>Nocardiopsidaceae</taxon>
        <taxon>Salinactinospora</taxon>
    </lineage>
</organism>
<gene>
    <name evidence="3" type="ORF">GCM10022402_07650</name>
</gene>
<dbReference type="Pfam" id="PF00144">
    <property type="entry name" value="Beta-lactamase"/>
    <property type="match status" value="1"/>
</dbReference>
<keyword evidence="1" id="KW-0472">Membrane</keyword>
<keyword evidence="4" id="KW-1185">Reference proteome</keyword>
<evidence type="ECO:0000313" key="4">
    <source>
        <dbReference type="Proteomes" id="UP001500908"/>
    </source>
</evidence>
<dbReference type="Gene3D" id="3.40.710.10">
    <property type="entry name" value="DD-peptidase/beta-lactamase superfamily"/>
    <property type="match status" value="1"/>
</dbReference>
<sequence>MSESPLLVRPPGTVWIAAGAAALAATVVALLLLPTTEPAAEHTAGDEELAAQVSELLPDDTAVGVSVAVIEGETTRQAALGTTDGSTPVEVATPFETGSIMKTVTATLLAEMVESGEVELETTLGEIWPETEFSDERAADITLEQIATHHSGIPRLAFADPYVLAQTATNEVLGGQAYAAFDSPIEDMAAMPLLDAPGASYAYSNLGYAVLGQSLEQVLGTDYATAVRQRVLEPVGMEHTTLRATDEAGLPPGAALPHAEPNVPTAAWRAPDYLPVGAGSWSTAGDLAAFLRASTEEDSPIAAAAALAREPREPAGESTETGLGWAASTTAEGNTMTWHNGASSGTRTFFGRSGDRGVVVMANSAAVPVEALGTRLIETEVEIFPELSSGSPISAALGTAGGALLFPLLSIAFALRGRARLSVLATDRLGLLGYLLASTTLWLIVLRIGNWGSTPLVIGALGAGLLAAAVVLSGWRWPSVPLTRGTRPWLRWITFLIPAALFALLLYTVIAVFTQLP</sequence>
<dbReference type="SUPFAM" id="SSF56601">
    <property type="entry name" value="beta-lactamase/transpeptidase-like"/>
    <property type="match status" value="1"/>
</dbReference>
<comment type="caution">
    <text evidence="3">The sequence shown here is derived from an EMBL/GenBank/DDBJ whole genome shotgun (WGS) entry which is preliminary data.</text>
</comment>
<feature type="transmembrane region" description="Helical" evidence="1">
    <location>
        <begin position="489"/>
        <end position="513"/>
    </location>
</feature>
<evidence type="ECO:0000313" key="3">
    <source>
        <dbReference type="EMBL" id="GAA3729405.1"/>
    </source>
</evidence>
<keyword evidence="1" id="KW-0812">Transmembrane</keyword>
<feature type="transmembrane region" description="Helical" evidence="1">
    <location>
        <begin position="429"/>
        <end position="449"/>
    </location>
</feature>
<feature type="domain" description="Beta-lactamase-related" evidence="2">
    <location>
        <begin position="60"/>
        <end position="367"/>
    </location>
</feature>
<dbReference type="PANTHER" id="PTHR46825:SF9">
    <property type="entry name" value="BETA-LACTAMASE-RELATED DOMAIN-CONTAINING PROTEIN"/>
    <property type="match status" value="1"/>
</dbReference>
<proteinExistence type="predicted"/>
<accession>A0ABP7F1S1</accession>
<feature type="transmembrane region" description="Helical" evidence="1">
    <location>
        <begin position="12"/>
        <end position="33"/>
    </location>
</feature>
<dbReference type="PANTHER" id="PTHR46825">
    <property type="entry name" value="D-ALANYL-D-ALANINE-CARBOXYPEPTIDASE/ENDOPEPTIDASE AMPH"/>
    <property type="match status" value="1"/>
</dbReference>
<keyword evidence="1" id="KW-1133">Transmembrane helix</keyword>
<reference evidence="4" key="1">
    <citation type="journal article" date="2019" name="Int. J. Syst. Evol. Microbiol.">
        <title>The Global Catalogue of Microorganisms (GCM) 10K type strain sequencing project: providing services to taxonomists for standard genome sequencing and annotation.</title>
        <authorList>
            <consortium name="The Broad Institute Genomics Platform"/>
            <consortium name="The Broad Institute Genome Sequencing Center for Infectious Disease"/>
            <person name="Wu L."/>
            <person name="Ma J."/>
        </authorList>
    </citation>
    <scope>NUCLEOTIDE SEQUENCE [LARGE SCALE GENOMIC DNA]</scope>
    <source>
        <strain evidence="4">JCM 17137</strain>
    </source>
</reference>
<evidence type="ECO:0000256" key="1">
    <source>
        <dbReference type="SAM" id="Phobius"/>
    </source>
</evidence>
<dbReference type="InterPro" id="IPR001466">
    <property type="entry name" value="Beta-lactam-related"/>
</dbReference>
<feature type="transmembrane region" description="Helical" evidence="1">
    <location>
        <begin position="455"/>
        <end position="477"/>
    </location>
</feature>
<protein>
    <recommendedName>
        <fullName evidence="2">Beta-lactamase-related domain-containing protein</fullName>
    </recommendedName>
</protein>
<feature type="transmembrane region" description="Helical" evidence="1">
    <location>
        <begin position="395"/>
        <end position="417"/>
    </location>
</feature>
<name>A0ABP7F1S1_9ACTN</name>
<dbReference type="InterPro" id="IPR050491">
    <property type="entry name" value="AmpC-like"/>
</dbReference>
<evidence type="ECO:0000259" key="2">
    <source>
        <dbReference type="Pfam" id="PF00144"/>
    </source>
</evidence>
<dbReference type="InterPro" id="IPR012338">
    <property type="entry name" value="Beta-lactam/transpept-like"/>
</dbReference>